<feature type="transmembrane region" description="Helical" evidence="1">
    <location>
        <begin position="6"/>
        <end position="26"/>
    </location>
</feature>
<dbReference type="PANTHER" id="PTHR31157:SF1">
    <property type="entry name" value="SCP DOMAIN-CONTAINING PROTEIN"/>
    <property type="match status" value="1"/>
</dbReference>
<dbReference type="PANTHER" id="PTHR31157">
    <property type="entry name" value="SCP DOMAIN-CONTAINING PROTEIN"/>
    <property type="match status" value="1"/>
</dbReference>
<comment type="caution">
    <text evidence="3">The sequence shown here is derived from an EMBL/GenBank/DDBJ whole genome shotgun (WGS) entry which is preliminary data.</text>
</comment>
<accession>A0A1G2SC75</accession>
<organism evidence="3 4">
    <name type="scientific">Candidatus Yonathbacteria bacterium RIFCSPLOWO2_01_FULL_43_27</name>
    <dbReference type="NCBI Taxonomy" id="1802726"/>
    <lineage>
        <taxon>Bacteria</taxon>
        <taxon>Candidatus Yonathiibacteriota</taxon>
    </lineage>
</organism>
<protein>
    <recommendedName>
        <fullName evidence="2">SCP domain-containing protein</fullName>
    </recommendedName>
</protein>
<dbReference type="SUPFAM" id="SSF55797">
    <property type="entry name" value="PR-1-like"/>
    <property type="match status" value="1"/>
</dbReference>
<dbReference type="Proteomes" id="UP000178817">
    <property type="component" value="Unassembled WGS sequence"/>
</dbReference>
<keyword evidence="1" id="KW-0472">Membrane</keyword>
<proteinExistence type="predicted"/>
<keyword evidence="1" id="KW-1133">Transmembrane helix</keyword>
<dbReference type="Pfam" id="PF00188">
    <property type="entry name" value="CAP"/>
    <property type="match status" value="1"/>
</dbReference>
<evidence type="ECO:0000313" key="4">
    <source>
        <dbReference type="Proteomes" id="UP000178817"/>
    </source>
</evidence>
<name>A0A1G2SC75_9BACT</name>
<keyword evidence="1" id="KW-0812">Transmembrane</keyword>
<dbReference type="InterPro" id="IPR035940">
    <property type="entry name" value="CAP_sf"/>
</dbReference>
<evidence type="ECO:0000259" key="2">
    <source>
        <dbReference type="Pfam" id="PF00188"/>
    </source>
</evidence>
<dbReference type="EMBL" id="MHUV01000005">
    <property type="protein sequence ID" value="OHA82637.1"/>
    <property type="molecule type" value="Genomic_DNA"/>
</dbReference>
<reference evidence="3 4" key="1">
    <citation type="journal article" date="2016" name="Nat. Commun.">
        <title>Thousands of microbial genomes shed light on interconnected biogeochemical processes in an aquifer system.</title>
        <authorList>
            <person name="Anantharaman K."/>
            <person name="Brown C.T."/>
            <person name="Hug L.A."/>
            <person name="Sharon I."/>
            <person name="Castelle C.J."/>
            <person name="Probst A.J."/>
            <person name="Thomas B.C."/>
            <person name="Singh A."/>
            <person name="Wilkins M.J."/>
            <person name="Karaoz U."/>
            <person name="Brodie E.L."/>
            <person name="Williams K.H."/>
            <person name="Hubbard S.S."/>
            <person name="Banfield J.F."/>
        </authorList>
    </citation>
    <scope>NUCLEOTIDE SEQUENCE [LARGE SCALE GENOMIC DNA]</scope>
</reference>
<sequence>MFANFIKTFLSIVIFLAIGFLSYSYFENSRSTTPGIVQKTATTSAPIVAQKSVSAKSTQTTPVVTKINTPTKTNGALAVTTAKTETIVVAPGPLRITQEGSVVASPQTLTKEGVFSYTNSARAQNGALPALLYNTTLEHSAQLKLADMFARQYFEHVSPIGVGPSDLAKTVGYAYVVVGENLALGNFENNAKLVDAWMASPGHRANILNAQYQEIGIAVGKGMYEGRETWLAVQSFGKPLSSCPTINTATKTTIDNNNSQIAFLKNELDIKKALLESTPPYNPSYNVVVGEYNALVPIYNALVEATRILIAQYNAEVQAFNACIASASTH</sequence>
<feature type="domain" description="SCP" evidence="2">
    <location>
        <begin position="116"/>
        <end position="223"/>
    </location>
</feature>
<dbReference type="STRING" id="1802726.A3B07_01745"/>
<evidence type="ECO:0000256" key="1">
    <source>
        <dbReference type="SAM" id="Phobius"/>
    </source>
</evidence>
<dbReference type="CDD" id="cd05379">
    <property type="entry name" value="CAP_bacterial"/>
    <property type="match status" value="1"/>
</dbReference>
<evidence type="ECO:0000313" key="3">
    <source>
        <dbReference type="EMBL" id="OHA82637.1"/>
    </source>
</evidence>
<dbReference type="Gene3D" id="3.40.33.10">
    <property type="entry name" value="CAP"/>
    <property type="match status" value="1"/>
</dbReference>
<dbReference type="InterPro" id="IPR014044">
    <property type="entry name" value="CAP_dom"/>
</dbReference>
<gene>
    <name evidence="3" type="ORF">A3B07_01745</name>
</gene>
<dbReference type="AlphaFoldDB" id="A0A1G2SC75"/>